<dbReference type="InterPro" id="IPR012394">
    <property type="entry name" value="Aldehyde_DH_NAD(P)"/>
</dbReference>
<dbReference type="Gene3D" id="3.40.605.10">
    <property type="entry name" value="Aldehyde Dehydrogenase, Chain A, domain 1"/>
    <property type="match status" value="2"/>
</dbReference>
<dbReference type="FunFam" id="3.40.309.10:FF:000034">
    <property type="entry name" value="Aldehyde dehydrogenase, dimeric NADP-preferring"/>
    <property type="match status" value="1"/>
</dbReference>
<dbReference type="InterPro" id="IPR016163">
    <property type="entry name" value="Ald_DH_C"/>
</dbReference>
<feature type="region of interest" description="Disordered" evidence="4">
    <location>
        <begin position="263"/>
        <end position="300"/>
    </location>
</feature>
<feature type="region of interest" description="Disordered" evidence="4">
    <location>
        <begin position="1"/>
        <end position="33"/>
    </location>
</feature>
<evidence type="ECO:0000256" key="2">
    <source>
        <dbReference type="ARBA" id="ARBA00023002"/>
    </source>
</evidence>
<dbReference type="OMA" id="AVANCIV"/>
<name>A0A452UAJ1_URSMA</name>
<feature type="domain" description="Aldehyde dehydrogenase" evidence="5">
    <location>
        <begin position="112"/>
        <end position="206"/>
    </location>
</feature>
<dbReference type="AlphaFoldDB" id="A0A452UAJ1"/>
<evidence type="ECO:0000259" key="5">
    <source>
        <dbReference type="Pfam" id="PF00171"/>
    </source>
</evidence>
<dbReference type="PANTHER" id="PTHR43570:SF2">
    <property type="entry name" value="ALDEHYDE DEHYDROGENASE FAMILY 3 MEMBER B1"/>
    <property type="match status" value="1"/>
</dbReference>
<dbReference type="PIRSF" id="PIRSF036492">
    <property type="entry name" value="ALDH"/>
    <property type="match status" value="1"/>
</dbReference>
<gene>
    <name evidence="6" type="primary">LOC103679525</name>
</gene>
<sequence>RRNPPSEPVSGRGTDPILPQGAPRLGEEAGTGWAASGDCLHDSWGSQALDPSLPCPQPEPCILHSLSPPQSVFEADLSELILCQNEVDLALRNLPTWMKDEPVTKNLLMQLDSAFIRKEPFGLVLIIAPWNYPVNLTLVPLVGALAAGNCVVLKPSELSKGTEKVLAEVLPQYLDQSCFAVVLGGPQETRQLLEHKFDYIFFTGESGLNQCPGGRGAGTAVEGGDGDQQGQIPADKVQWARRGGLSLGPRLPDLCSTSAHIGAGEPLTVLPGGPRGRSLPQKAPEPCPSPRPRAEPSPVPAAPTVLVDVRETEPVMQEEIFGPILPIVNVRSLDEAIEFINRREKPLALYAFSNSNQVVTQMLDRTSSGIFGGNQGFLHLILPSLPLGGVGNSGMGRYHGKFSFDTFSHHRAVLLAPLGLEKLNELHYPPYTDLKQQMIGWALGSHGCTLL</sequence>
<evidence type="ECO:0000313" key="6">
    <source>
        <dbReference type="Ensembl" id="ENSUMAP00000017839"/>
    </source>
</evidence>
<reference evidence="6" key="1">
    <citation type="submission" date="2019-03" db="UniProtKB">
        <authorList>
            <consortium name="Ensembl"/>
        </authorList>
    </citation>
    <scope>IDENTIFICATION</scope>
</reference>
<feature type="compositionally biased region" description="Pro residues" evidence="4">
    <location>
        <begin position="283"/>
        <end position="300"/>
    </location>
</feature>
<dbReference type="Ensembl" id="ENSUMAT00000021075.1">
    <property type="protein sequence ID" value="ENSUMAP00000017839.1"/>
    <property type="gene ID" value="ENSUMAG00000013104.1"/>
</dbReference>
<dbReference type="GO" id="GO:0006081">
    <property type="term" value="P:aldehyde metabolic process"/>
    <property type="evidence" value="ECO:0007669"/>
    <property type="project" value="InterPro"/>
</dbReference>
<dbReference type="GO" id="GO:0005737">
    <property type="term" value="C:cytoplasm"/>
    <property type="evidence" value="ECO:0007669"/>
    <property type="project" value="TreeGrafter"/>
</dbReference>
<dbReference type="InterPro" id="IPR016162">
    <property type="entry name" value="Ald_DH_N"/>
</dbReference>
<evidence type="ECO:0000256" key="3">
    <source>
        <dbReference type="PIRNR" id="PIRNR036492"/>
    </source>
</evidence>
<feature type="domain" description="Aldehyde dehydrogenase" evidence="5">
    <location>
        <begin position="301"/>
        <end position="412"/>
    </location>
</feature>
<dbReference type="GeneTree" id="ENSGT00940000155904"/>
<dbReference type="GO" id="GO:0004028">
    <property type="term" value="F:3-chloroallyl aldehyde dehydrogenase activity"/>
    <property type="evidence" value="ECO:0007669"/>
    <property type="project" value="TreeGrafter"/>
</dbReference>
<proteinExistence type="inferred from homology"/>
<evidence type="ECO:0000256" key="1">
    <source>
        <dbReference type="ARBA" id="ARBA00009986"/>
    </source>
</evidence>
<dbReference type="GO" id="GO:0004029">
    <property type="term" value="F:aldehyde dehydrogenase (NAD+) activity"/>
    <property type="evidence" value="ECO:0007669"/>
    <property type="project" value="TreeGrafter"/>
</dbReference>
<dbReference type="PANTHER" id="PTHR43570">
    <property type="entry name" value="ALDEHYDE DEHYDROGENASE"/>
    <property type="match status" value="1"/>
</dbReference>
<accession>A0A452UAJ1</accession>
<dbReference type="InterPro" id="IPR016161">
    <property type="entry name" value="Ald_DH/histidinol_DH"/>
</dbReference>
<keyword evidence="2 3" id="KW-0560">Oxidoreductase</keyword>
<dbReference type="Pfam" id="PF00171">
    <property type="entry name" value="Aldedh"/>
    <property type="match status" value="2"/>
</dbReference>
<dbReference type="Gene3D" id="3.40.309.10">
    <property type="entry name" value="Aldehyde Dehydrogenase, Chain A, domain 2"/>
    <property type="match status" value="1"/>
</dbReference>
<organism evidence="6">
    <name type="scientific">Ursus maritimus</name>
    <name type="common">Polar bear</name>
    <name type="synonym">Thalarctos maritimus</name>
    <dbReference type="NCBI Taxonomy" id="29073"/>
    <lineage>
        <taxon>Eukaryota</taxon>
        <taxon>Metazoa</taxon>
        <taxon>Chordata</taxon>
        <taxon>Craniata</taxon>
        <taxon>Vertebrata</taxon>
        <taxon>Euteleostomi</taxon>
        <taxon>Mammalia</taxon>
        <taxon>Eutheria</taxon>
        <taxon>Laurasiatheria</taxon>
        <taxon>Carnivora</taxon>
        <taxon>Caniformia</taxon>
        <taxon>Ursidae</taxon>
        <taxon>Ursus</taxon>
    </lineage>
</organism>
<protein>
    <recommendedName>
        <fullName evidence="3">Aldehyde dehydrogenase</fullName>
    </recommendedName>
</protein>
<dbReference type="SUPFAM" id="SSF53720">
    <property type="entry name" value="ALDH-like"/>
    <property type="match status" value="1"/>
</dbReference>
<evidence type="ECO:0000256" key="4">
    <source>
        <dbReference type="SAM" id="MobiDB-lite"/>
    </source>
</evidence>
<comment type="similarity">
    <text evidence="1 3">Belongs to the aldehyde dehydrogenase family.</text>
</comment>
<dbReference type="InterPro" id="IPR015590">
    <property type="entry name" value="Aldehyde_DH_dom"/>
</dbReference>